<proteinExistence type="evidence at transcript level"/>
<organism evidence="2">
    <name type="scientific">Ixodes ricinus</name>
    <name type="common">Common tick</name>
    <name type="synonym">Acarus ricinus</name>
    <dbReference type="NCBI Taxonomy" id="34613"/>
    <lineage>
        <taxon>Eukaryota</taxon>
        <taxon>Metazoa</taxon>
        <taxon>Ecdysozoa</taxon>
        <taxon>Arthropoda</taxon>
        <taxon>Chelicerata</taxon>
        <taxon>Arachnida</taxon>
        <taxon>Acari</taxon>
        <taxon>Parasitiformes</taxon>
        <taxon>Ixodida</taxon>
        <taxon>Ixodoidea</taxon>
        <taxon>Ixodidae</taxon>
        <taxon>Ixodinae</taxon>
        <taxon>Ixodes</taxon>
    </lineage>
</organism>
<reference evidence="2" key="1">
    <citation type="journal article" date="2015" name="Sci. Rep.">
        <title>Tissue- and time-dependent transcription in Ixodes ricinus salivary glands and midguts when blood feeding on the vertebrate host.</title>
        <authorList>
            <person name="Kotsyfakis M."/>
            <person name="Schwarz A."/>
            <person name="Erhart J."/>
            <person name="Ribeiro J.M."/>
        </authorList>
    </citation>
    <scope>NUCLEOTIDE SEQUENCE</scope>
    <source>
        <tissue evidence="2">Salivary gland and midgut</tissue>
    </source>
</reference>
<name>V5HAL3_IXORI</name>
<protein>
    <submittedName>
        <fullName evidence="2">Putative secreted protein</fullName>
    </submittedName>
</protein>
<feature type="chain" id="PRO_5004737841" evidence="1">
    <location>
        <begin position="19"/>
        <end position="99"/>
    </location>
</feature>
<evidence type="ECO:0000256" key="1">
    <source>
        <dbReference type="SAM" id="SignalP"/>
    </source>
</evidence>
<sequence>MQLVFFAVMLILPSFLSGESHSSITEVSDECGLYIVEGGNSACEKKSSYYQSYDSETCTVTCQNGEELGLPEGVCSGGKVDCTPEVNKTLHKWLSIIEQ</sequence>
<keyword evidence="1" id="KW-0732">Signal</keyword>
<feature type="signal peptide" evidence="1">
    <location>
        <begin position="1"/>
        <end position="18"/>
    </location>
</feature>
<accession>V5HAL3</accession>
<dbReference type="EMBL" id="GANP01012606">
    <property type="protein sequence ID" value="JAB71862.1"/>
    <property type="molecule type" value="mRNA"/>
</dbReference>
<evidence type="ECO:0000313" key="2">
    <source>
        <dbReference type="EMBL" id="JAB71862.1"/>
    </source>
</evidence>
<dbReference type="AlphaFoldDB" id="V5HAL3"/>